<reference evidence="2" key="1">
    <citation type="submission" date="2015-10" db="EMBL/GenBank/DDBJ databases">
        <authorList>
            <person name="Martinez-Garcia P.J."/>
            <person name="Crepeau M.W."/>
            <person name="Puiu D."/>
            <person name="Gonzalez-Ibeas D."/>
            <person name="Whalen J."/>
            <person name="Stevens K."/>
            <person name="Paul R."/>
            <person name="Butterfield T."/>
            <person name="Britton M."/>
            <person name="Reagan R."/>
            <person name="Chakraborty S."/>
            <person name="Walawage S.L."/>
            <person name="Vasquez-Gross H.A."/>
            <person name="Cardeno C."/>
            <person name="Famula R."/>
            <person name="Pratt K."/>
            <person name="Kuruganti S."/>
            <person name="Aradhya M.K."/>
            <person name="Leslie C.A."/>
            <person name="Dandekar A.M."/>
            <person name="Salzberg S.L."/>
            <person name="Wegrzyn J.L."/>
            <person name="Langley C.H."/>
            <person name="Neale D.B."/>
        </authorList>
    </citation>
    <scope>NUCLEOTIDE SEQUENCE</scope>
    <source>
        <tissue evidence="2">Leaves</tissue>
    </source>
</reference>
<dbReference type="EMBL" id="LIHL02000016">
    <property type="protein sequence ID" value="KAF5444422.1"/>
    <property type="molecule type" value="Genomic_DNA"/>
</dbReference>
<evidence type="ECO:0000259" key="1">
    <source>
        <dbReference type="PROSITE" id="PS50011"/>
    </source>
</evidence>
<evidence type="ECO:0000313" key="3">
    <source>
        <dbReference type="Proteomes" id="UP000619265"/>
    </source>
</evidence>
<gene>
    <name evidence="2" type="ORF">F2P56_036899</name>
</gene>
<accession>A0A833TC91</accession>
<dbReference type="Pfam" id="PF00069">
    <property type="entry name" value="Pkinase"/>
    <property type="match status" value="1"/>
</dbReference>
<protein>
    <recommendedName>
        <fullName evidence="1">Protein kinase domain-containing protein</fullName>
    </recommendedName>
</protein>
<dbReference type="GO" id="GO:0004672">
    <property type="term" value="F:protein kinase activity"/>
    <property type="evidence" value="ECO:0007669"/>
    <property type="project" value="InterPro"/>
</dbReference>
<evidence type="ECO:0000313" key="2">
    <source>
        <dbReference type="EMBL" id="KAF5444422.1"/>
    </source>
</evidence>
<dbReference type="InterPro" id="IPR000719">
    <property type="entry name" value="Prot_kinase_dom"/>
</dbReference>
<dbReference type="PROSITE" id="PS50011">
    <property type="entry name" value="PROTEIN_KINASE_DOM"/>
    <property type="match status" value="1"/>
</dbReference>
<dbReference type="InterPro" id="IPR011009">
    <property type="entry name" value="Kinase-like_dom_sf"/>
</dbReference>
<dbReference type="GO" id="GO:0005524">
    <property type="term" value="F:ATP binding"/>
    <property type="evidence" value="ECO:0007669"/>
    <property type="project" value="InterPro"/>
</dbReference>
<dbReference type="Gramene" id="Jr16_22690_p1">
    <property type="protein sequence ID" value="cds.Jr16_22690_p1"/>
    <property type="gene ID" value="Jr16_22690"/>
</dbReference>
<dbReference type="Gene3D" id="1.10.510.10">
    <property type="entry name" value="Transferase(Phosphotransferase) domain 1"/>
    <property type="match status" value="1"/>
</dbReference>
<dbReference type="AlphaFoldDB" id="A0A833TC91"/>
<dbReference type="PANTHER" id="PTHR48011:SF5">
    <property type="entry name" value="PROTEIN KINASE DOMAIN-CONTAINING PROTEIN"/>
    <property type="match status" value="1"/>
</dbReference>
<name>A0A833TC91_JUGRE</name>
<proteinExistence type="predicted"/>
<sequence>MAPEVLRNEGLDFASDIWSLGCTVIEMAIGRPPWDDKLFNPMAAVLKIACSDVTPQFPTQFSKEGLDFLAKCLEREPERRWIAEKLLNHPFVSRNSTRTHTRPEPACSLASIFDFGIYDSESGNADAFRSKNAFSWSLCCCSERNKTVRR</sequence>
<dbReference type="PANTHER" id="PTHR48011">
    <property type="entry name" value="CCR4-NOT TRANSCRIPTIONAL COMPLEX SUBUNIT CAF120-RELATED"/>
    <property type="match status" value="1"/>
</dbReference>
<dbReference type="InterPro" id="IPR052751">
    <property type="entry name" value="Plant_MAPKKK"/>
</dbReference>
<dbReference type="Proteomes" id="UP000619265">
    <property type="component" value="Unassembled WGS sequence"/>
</dbReference>
<organism evidence="2 3">
    <name type="scientific">Juglans regia</name>
    <name type="common">English walnut</name>
    <dbReference type="NCBI Taxonomy" id="51240"/>
    <lineage>
        <taxon>Eukaryota</taxon>
        <taxon>Viridiplantae</taxon>
        <taxon>Streptophyta</taxon>
        <taxon>Embryophyta</taxon>
        <taxon>Tracheophyta</taxon>
        <taxon>Spermatophyta</taxon>
        <taxon>Magnoliopsida</taxon>
        <taxon>eudicotyledons</taxon>
        <taxon>Gunneridae</taxon>
        <taxon>Pentapetalae</taxon>
        <taxon>rosids</taxon>
        <taxon>fabids</taxon>
        <taxon>Fagales</taxon>
        <taxon>Juglandaceae</taxon>
        <taxon>Juglans</taxon>
    </lineage>
</organism>
<feature type="domain" description="Protein kinase" evidence="1">
    <location>
        <begin position="1"/>
        <end position="92"/>
    </location>
</feature>
<reference evidence="2" key="2">
    <citation type="submission" date="2020-03" db="EMBL/GenBank/DDBJ databases">
        <title>Walnut 2.0.</title>
        <authorList>
            <person name="Marrano A."/>
            <person name="Britton M."/>
            <person name="Zimin A.V."/>
            <person name="Zaini P.A."/>
            <person name="Workman R."/>
            <person name="Puiu D."/>
            <person name="Bianco L."/>
            <person name="Allen B.J."/>
            <person name="Troggio M."/>
            <person name="Leslie C.A."/>
            <person name="Timp W."/>
            <person name="Dendekar A."/>
            <person name="Salzberg S.L."/>
            <person name="Neale D.B."/>
        </authorList>
    </citation>
    <scope>NUCLEOTIDE SEQUENCE</scope>
    <source>
        <tissue evidence="2">Leaves</tissue>
    </source>
</reference>
<dbReference type="SUPFAM" id="SSF56112">
    <property type="entry name" value="Protein kinase-like (PK-like)"/>
    <property type="match status" value="1"/>
</dbReference>
<comment type="caution">
    <text evidence="2">The sequence shown here is derived from an EMBL/GenBank/DDBJ whole genome shotgun (WGS) entry which is preliminary data.</text>
</comment>